<comment type="caution">
    <text evidence="2">The sequence shown here is derived from an EMBL/GenBank/DDBJ whole genome shotgun (WGS) entry which is preliminary data.</text>
</comment>
<keyword evidence="3" id="KW-1185">Reference proteome</keyword>
<feature type="transmembrane region" description="Helical" evidence="1">
    <location>
        <begin position="7"/>
        <end position="26"/>
    </location>
</feature>
<evidence type="ECO:0000313" key="2">
    <source>
        <dbReference type="EMBL" id="MDQ0271100.1"/>
    </source>
</evidence>
<keyword evidence="1" id="KW-1133">Transmembrane helix</keyword>
<organism evidence="2 3">
    <name type="scientific">Cytobacillus purgationiresistens</name>
    <dbReference type="NCBI Taxonomy" id="863449"/>
    <lineage>
        <taxon>Bacteria</taxon>
        <taxon>Bacillati</taxon>
        <taxon>Bacillota</taxon>
        <taxon>Bacilli</taxon>
        <taxon>Bacillales</taxon>
        <taxon>Bacillaceae</taxon>
        <taxon>Cytobacillus</taxon>
    </lineage>
</organism>
<accession>A0ABU0AM29</accession>
<evidence type="ECO:0008006" key="4">
    <source>
        <dbReference type="Google" id="ProtNLM"/>
    </source>
</evidence>
<sequence>MKTVERILLKIVIIQLAFLFISQMFFHQMDAFPELKQLKQYEGVTDQNFFEFLETFNRK</sequence>
<keyword evidence="1" id="KW-0472">Membrane</keyword>
<dbReference type="Pfam" id="PF17313">
    <property type="entry name" value="DUF5359"/>
    <property type="match status" value="1"/>
</dbReference>
<evidence type="ECO:0000313" key="3">
    <source>
        <dbReference type="Proteomes" id="UP001238088"/>
    </source>
</evidence>
<dbReference type="Proteomes" id="UP001238088">
    <property type="component" value="Unassembled WGS sequence"/>
</dbReference>
<dbReference type="EMBL" id="JAUSUB010000012">
    <property type="protein sequence ID" value="MDQ0271100.1"/>
    <property type="molecule type" value="Genomic_DNA"/>
</dbReference>
<dbReference type="InterPro" id="IPR035281">
    <property type="entry name" value="DUF5359"/>
</dbReference>
<reference evidence="2 3" key="1">
    <citation type="submission" date="2023-07" db="EMBL/GenBank/DDBJ databases">
        <title>Genomic Encyclopedia of Type Strains, Phase IV (KMG-IV): sequencing the most valuable type-strain genomes for metagenomic binning, comparative biology and taxonomic classification.</title>
        <authorList>
            <person name="Goeker M."/>
        </authorList>
    </citation>
    <scope>NUCLEOTIDE SEQUENCE [LARGE SCALE GENOMIC DNA]</scope>
    <source>
        <strain evidence="2 3">DSM 23494</strain>
    </source>
</reference>
<evidence type="ECO:0000256" key="1">
    <source>
        <dbReference type="SAM" id="Phobius"/>
    </source>
</evidence>
<proteinExistence type="predicted"/>
<name>A0ABU0AM29_9BACI</name>
<dbReference type="RefSeq" id="WP_307476045.1">
    <property type="nucleotide sequence ID" value="NZ_JAUSUB010000012.1"/>
</dbReference>
<gene>
    <name evidence="2" type="ORF">J2S17_002987</name>
</gene>
<keyword evidence="1" id="KW-0812">Transmembrane</keyword>
<protein>
    <recommendedName>
        <fullName evidence="4">YpfB family protein</fullName>
    </recommendedName>
</protein>